<sequence>MPGAYQRLLRLRALFEEAARADLERQVARTKIIEEAGRRQAGAEQKLLRESIAPLLAPQKLLVQETLEESERRSLAGRAREASLVRRHQLERIASWEEQHMLLLREEFLARRKERQQVEKIEQGMALQRRFEAARREQRALDDWYAASRSRPRR</sequence>
<dbReference type="EMBL" id="JACHEK010000013">
    <property type="protein sequence ID" value="MBB6147223.1"/>
    <property type="molecule type" value="Genomic_DNA"/>
</dbReference>
<evidence type="ECO:0000313" key="2">
    <source>
        <dbReference type="Proteomes" id="UP000538666"/>
    </source>
</evidence>
<keyword evidence="2" id="KW-1185">Reference proteome</keyword>
<dbReference type="AlphaFoldDB" id="A0A841K0D6"/>
<name>A0A841K0D6_9BACT</name>
<dbReference type="RefSeq" id="WP_050060198.1">
    <property type="nucleotide sequence ID" value="NZ_JACHEK010000013.1"/>
</dbReference>
<protein>
    <submittedName>
        <fullName evidence="1">Type II secretory pathway component HofQ</fullName>
    </submittedName>
</protein>
<gene>
    <name evidence="1" type="ORF">HNQ77_005217</name>
</gene>
<organism evidence="1 2">
    <name type="scientific">Silvibacterium bohemicum</name>
    <dbReference type="NCBI Taxonomy" id="1577686"/>
    <lineage>
        <taxon>Bacteria</taxon>
        <taxon>Pseudomonadati</taxon>
        <taxon>Acidobacteriota</taxon>
        <taxon>Terriglobia</taxon>
        <taxon>Terriglobales</taxon>
        <taxon>Acidobacteriaceae</taxon>
        <taxon>Silvibacterium</taxon>
    </lineage>
</organism>
<reference evidence="1 2" key="1">
    <citation type="submission" date="2020-08" db="EMBL/GenBank/DDBJ databases">
        <title>Genomic Encyclopedia of Type Strains, Phase IV (KMG-IV): sequencing the most valuable type-strain genomes for metagenomic binning, comparative biology and taxonomic classification.</title>
        <authorList>
            <person name="Goeker M."/>
        </authorList>
    </citation>
    <scope>NUCLEOTIDE SEQUENCE [LARGE SCALE GENOMIC DNA]</scope>
    <source>
        <strain evidence="1 2">DSM 103733</strain>
    </source>
</reference>
<dbReference type="Proteomes" id="UP000538666">
    <property type="component" value="Unassembled WGS sequence"/>
</dbReference>
<accession>A0A841K0D6</accession>
<evidence type="ECO:0000313" key="1">
    <source>
        <dbReference type="EMBL" id="MBB6147223.1"/>
    </source>
</evidence>
<proteinExistence type="predicted"/>
<comment type="caution">
    <text evidence="1">The sequence shown here is derived from an EMBL/GenBank/DDBJ whole genome shotgun (WGS) entry which is preliminary data.</text>
</comment>